<accession>A0A1X7TPT0</accession>
<keyword evidence="4" id="KW-0539">Nucleus</keyword>
<feature type="compositionally biased region" description="Acidic residues" evidence="5">
    <location>
        <begin position="27"/>
        <end position="49"/>
    </location>
</feature>
<dbReference type="PANTHER" id="PTHR18034:SF3">
    <property type="entry name" value="PRE-MRNA-SPLICING FACTOR CWC22 HOMOLOG"/>
    <property type="match status" value="1"/>
</dbReference>
<dbReference type="AlphaFoldDB" id="A0A1X7TPT0"/>
<dbReference type="Gene3D" id="2.30.29.30">
    <property type="entry name" value="Pleckstrin-homology domain (PH domain)/Phosphotyrosine-binding domain (PTB)"/>
    <property type="match status" value="1"/>
</dbReference>
<keyword evidence="2" id="KW-0507">mRNA processing</keyword>
<dbReference type="eggNOG" id="KOG2140">
    <property type="taxonomic scope" value="Eukaryota"/>
</dbReference>
<name>A0A1X7TPT0_AMPQE</name>
<proteinExistence type="predicted"/>
<dbReference type="GO" id="GO:0003723">
    <property type="term" value="F:RNA binding"/>
    <property type="evidence" value="ECO:0007669"/>
    <property type="project" value="TreeGrafter"/>
</dbReference>
<dbReference type="PANTHER" id="PTHR18034">
    <property type="entry name" value="CELL CYCLE CONTROL PROTEIN CWF22-RELATED"/>
    <property type="match status" value="1"/>
</dbReference>
<dbReference type="InterPro" id="IPR011993">
    <property type="entry name" value="PH-like_dom_sf"/>
</dbReference>
<dbReference type="OrthoDB" id="1924287at2759"/>
<keyword evidence="3" id="KW-0508">mRNA splicing</keyword>
<dbReference type="Pfam" id="PF02847">
    <property type="entry name" value="MA3"/>
    <property type="match status" value="1"/>
</dbReference>
<dbReference type="InterPro" id="IPR050781">
    <property type="entry name" value="CWC22_splicing_factor"/>
</dbReference>
<dbReference type="InterPro" id="IPR055251">
    <property type="entry name" value="SOS1_NGEF_PH"/>
</dbReference>
<sequence length="337" mass="39374">MFKVDSEYQENEDRYKAIKEEKLGEGSSDDEEGESEDEEEIEGEEEEEGEMKIIDETQTDMLQLRRSIYMYLTIMSSLDFEKCTHKLLKMEFKPTQESQVASTIIECCQERSYQRFYGLLGKRFCHLEEKWTRNFDATFKTNPSTLLCTDSKLTSFRIFIKILFQELAETLLAFFKGLMPRDNPKNMRFSINFFMSRGLPEALTQEAPCQLCHKKLTSNSCPSSSRGDDIHIHATELVKDGILMVEEGKKAKKEERCIMLFDVLIILCKIKTMASKSKLKGMMNMKALNFKLTDNQDGERFILADCVKSYRFYAKSHKKNYWIFGIVLLLVRSRFKE</sequence>
<evidence type="ECO:0000256" key="1">
    <source>
        <dbReference type="ARBA" id="ARBA00004123"/>
    </source>
</evidence>
<organism evidence="7">
    <name type="scientific">Amphimedon queenslandica</name>
    <name type="common">Sponge</name>
    <dbReference type="NCBI Taxonomy" id="400682"/>
    <lineage>
        <taxon>Eukaryota</taxon>
        <taxon>Metazoa</taxon>
        <taxon>Porifera</taxon>
        <taxon>Demospongiae</taxon>
        <taxon>Heteroscleromorpha</taxon>
        <taxon>Haplosclerida</taxon>
        <taxon>Niphatidae</taxon>
        <taxon>Amphimedon</taxon>
    </lineage>
</organism>
<evidence type="ECO:0000259" key="6">
    <source>
        <dbReference type="SMART" id="SM00544"/>
    </source>
</evidence>
<feature type="compositionally biased region" description="Basic and acidic residues" evidence="5">
    <location>
        <begin position="1"/>
        <end position="24"/>
    </location>
</feature>
<dbReference type="SUPFAM" id="SSF50729">
    <property type="entry name" value="PH domain-like"/>
    <property type="match status" value="1"/>
</dbReference>
<dbReference type="Pfam" id="PF22697">
    <property type="entry name" value="SOS1_NGEF_PH"/>
    <property type="match status" value="1"/>
</dbReference>
<evidence type="ECO:0000313" key="7">
    <source>
        <dbReference type="EnsemblMetazoa" id="Aqu2.1.16742_001"/>
    </source>
</evidence>
<dbReference type="EnsemblMetazoa" id="Aqu2.1.16742_001">
    <property type="protein sequence ID" value="Aqu2.1.16742_001"/>
    <property type="gene ID" value="Aqu2.1.16742"/>
</dbReference>
<comment type="subcellular location">
    <subcellularLocation>
        <location evidence="1">Nucleus</location>
    </subcellularLocation>
</comment>
<dbReference type="GO" id="GO:0000398">
    <property type="term" value="P:mRNA splicing, via spliceosome"/>
    <property type="evidence" value="ECO:0007669"/>
    <property type="project" value="TreeGrafter"/>
</dbReference>
<feature type="domain" description="MI" evidence="6">
    <location>
        <begin position="64"/>
        <end position="173"/>
    </location>
</feature>
<dbReference type="STRING" id="400682.A0A1X7TPT0"/>
<protein>
    <recommendedName>
        <fullName evidence="6">MI domain-containing protein</fullName>
    </recommendedName>
</protein>
<dbReference type="GO" id="GO:0071013">
    <property type="term" value="C:catalytic step 2 spliceosome"/>
    <property type="evidence" value="ECO:0007669"/>
    <property type="project" value="TreeGrafter"/>
</dbReference>
<reference evidence="7" key="1">
    <citation type="submission" date="2017-05" db="UniProtKB">
        <authorList>
            <consortium name="EnsemblMetazoa"/>
        </authorList>
    </citation>
    <scope>IDENTIFICATION</scope>
</reference>
<dbReference type="InterPro" id="IPR003891">
    <property type="entry name" value="Initiation_fac_eIF4g_MI"/>
</dbReference>
<dbReference type="InParanoid" id="A0A1X7TPT0"/>
<evidence type="ECO:0000256" key="5">
    <source>
        <dbReference type="SAM" id="MobiDB-lite"/>
    </source>
</evidence>
<evidence type="ECO:0000256" key="4">
    <source>
        <dbReference type="ARBA" id="ARBA00023242"/>
    </source>
</evidence>
<evidence type="ECO:0000256" key="2">
    <source>
        <dbReference type="ARBA" id="ARBA00022664"/>
    </source>
</evidence>
<dbReference type="SMART" id="SM00544">
    <property type="entry name" value="MA3"/>
    <property type="match status" value="1"/>
</dbReference>
<feature type="region of interest" description="Disordered" evidence="5">
    <location>
        <begin position="1"/>
        <end position="56"/>
    </location>
</feature>
<evidence type="ECO:0000256" key="3">
    <source>
        <dbReference type="ARBA" id="ARBA00023187"/>
    </source>
</evidence>